<name>A0AAE1YYL1_9LAMI</name>
<comment type="caution">
    <text evidence="1">The sequence shown here is derived from an EMBL/GenBank/DDBJ whole genome shotgun (WGS) entry which is preliminary data.</text>
</comment>
<evidence type="ECO:0000313" key="1">
    <source>
        <dbReference type="EMBL" id="KAK4438684.1"/>
    </source>
</evidence>
<gene>
    <name evidence="1" type="ORF">Salat_0202900</name>
</gene>
<dbReference type="PANTHER" id="PTHR36893:SF1">
    <property type="entry name" value="BULB-TYPE LECTIN DOMAIN-CONTAINING PROTEIN"/>
    <property type="match status" value="1"/>
</dbReference>
<dbReference type="AlphaFoldDB" id="A0AAE1YYL1"/>
<keyword evidence="2" id="KW-1185">Reference proteome</keyword>
<dbReference type="Proteomes" id="UP001293254">
    <property type="component" value="Unassembled WGS sequence"/>
</dbReference>
<sequence length="209" mass="23277">MGAYIQNLSSQYDEGFTDPGKNTPFSPWLRHFGGNRNIIVRRRETQGTKIVTRLIRESRGSLLAQYHRGAINGLELSAFKESGLHTNVTLVGATTPCFGGNELFLIVSDGNVYLRYLDQEEWKWKDCGFPYEDYRADGNGAKAGNDEICVDMDKNCDHKVSSARPIPFSEDSIIFGGNEVHGGRLLDMVTTIGTPTSLCMANFWTPWAS</sequence>
<protein>
    <submittedName>
        <fullName evidence="1">Uncharacterized protein</fullName>
    </submittedName>
</protein>
<reference evidence="1" key="1">
    <citation type="submission" date="2020-06" db="EMBL/GenBank/DDBJ databases">
        <authorList>
            <person name="Li T."/>
            <person name="Hu X."/>
            <person name="Zhang T."/>
            <person name="Song X."/>
            <person name="Zhang H."/>
            <person name="Dai N."/>
            <person name="Sheng W."/>
            <person name="Hou X."/>
            <person name="Wei L."/>
        </authorList>
    </citation>
    <scope>NUCLEOTIDE SEQUENCE</scope>
    <source>
        <strain evidence="1">3651</strain>
        <tissue evidence="1">Leaf</tissue>
    </source>
</reference>
<organism evidence="1 2">
    <name type="scientific">Sesamum alatum</name>
    <dbReference type="NCBI Taxonomy" id="300844"/>
    <lineage>
        <taxon>Eukaryota</taxon>
        <taxon>Viridiplantae</taxon>
        <taxon>Streptophyta</taxon>
        <taxon>Embryophyta</taxon>
        <taxon>Tracheophyta</taxon>
        <taxon>Spermatophyta</taxon>
        <taxon>Magnoliopsida</taxon>
        <taxon>eudicotyledons</taxon>
        <taxon>Gunneridae</taxon>
        <taxon>Pentapetalae</taxon>
        <taxon>asterids</taxon>
        <taxon>lamiids</taxon>
        <taxon>Lamiales</taxon>
        <taxon>Pedaliaceae</taxon>
        <taxon>Sesamum</taxon>
    </lineage>
</organism>
<dbReference type="PANTHER" id="PTHR36893">
    <property type="entry name" value="OS01G0275950 PROTEIN"/>
    <property type="match status" value="1"/>
</dbReference>
<dbReference type="EMBL" id="JACGWO010000001">
    <property type="protein sequence ID" value="KAK4438684.1"/>
    <property type="molecule type" value="Genomic_DNA"/>
</dbReference>
<accession>A0AAE1YYL1</accession>
<proteinExistence type="predicted"/>
<evidence type="ECO:0000313" key="2">
    <source>
        <dbReference type="Proteomes" id="UP001293254"/>
    </source>
</evidence>
<reference evidence="1" key="2">
    <citation type="journal article" date="2024" name="Plant">
        <title>Genomic evolution and insights into agronomic trait innovations of Sesamum species.</title>
        <authorList>
            <person name="Miao H."/>
            <person name="Wang L."/>
            <person name="Qu L."/>
            <person name="Liu H."/>
            <person name="Sun Y."/>
            <person name="Le M."/>
            <person name="Wang Q."/>
            <person name="Wei S."/>
            <person name="Zheng Y."/>
            <person name="Lin W."/>
            <person name="Duan Y."/>
            <person name="Cao H."/>
            <person name="Xiong S."/>
            <person name="Wang X."/>
            <person name="Wei L."/>
            <person name="Li C."/>
            <person name="Ma Q."/>
            <person name="Ju M."/>
            <person name="Zhao R."/>
            <person name="Li G."/>
            <person name="Mu C."/>
            <person name="Tian Q."/>
            <person name="Mei H."/>
            <person name="Zhang T."/>
            <person name="Gao T."/>
            <person name="Zhang H."/>
        </authorList>
    </citation>
    <scope>NUCLEOTIDE SEQUENCE</scope>
    <source>
        <strain evidence="1">3651</strain>
    </source>
</reference>